<feature type="region of interest" description="Disordered" evidence="1">
    <location>
        <begin position="1"/>
        <end position="34"/>
    </location>
</feature>
<keyword evidence="3" id="KW-1185">Reference proteome</keyword>
<organism evidence="3">
    <name type="scientific">Candida tenuis (strain ATCC 10573 / BCRC 21748 / CBS 615 / JCM 9827 / NBRC 10315 / NRRL Y-1498 / VKM Y-70)</name>
    <name type="common">Yeast</name>
    <name type="synonym">Yamadazyma tenuis</name>
    <dbReference type="NCBI Taxonomy" id="590646"/>
    <lineage>
        <taxon>Eukaryota</taxon>
        <taxon>Fungi</taxon>
        <taxon>Dikarya</taxon>
        <taxon>Ascomycota</taxon>
        <taxon>Saccharomycotina</taxon>
        <taxon>Pichiomycetes</taxon>
        <taxon>Debaryomycetaceae</taxon>
        <taxon>Yamadazyma</taxon>
    </lineage>
</organism>
<gene>
    <name evidence="2" type="ORF">CANTEDRAFT_119969</name>
</gene>
<evidence type="ECO:0000256" key="1">
    <source>
        <dbReference type="SAM" id="MobiDB-lite"/>
    </source>
</evidence>
<sequence length="98" mass="11112">MTIDGNISTNWARGRRLYEGGSSDDSNVGSETSLEQSFVVHKDSPGLENKLQALIESQDNSDQLHQELKELAMEWFWNGYYKGFSHNKEATQSTDLNK</sequence>
<protein>
    <submittedName>
        <fullName evidence="2">Uncharacterized protein</fullName>
    </submittedName>
</protein>
<feature type="compositionally biased region" description="Polar residues" evidence="1">
    <location>
        <begin position="1"/>
        <end position="11"/>
    </location>
</feature>
<name>G3B1L7_CANTC</name>
<accession>G3B1L7</accession>
<feature type="compositionally biased region" description="Polar residues" evidence="1">
    <location>
        <begin position="23"/>
        <end position="34"/>
    </location>
</feature>
<proteinExistence type="predicted"/>
<dbReference type="AlphaFoldDB" id="G3B1L7"/>
<dbReference type="HOGENOM" id="CLU_2333427_0_0_1"/>
<reference evidence="2 3" key="1">
    <citation type="journal article" date="2011" name="Proc. Natl. Acad. Sci. U.S.A.">
        <title>Comparative genomics of xylose-fermenting fungi for enhanced biofuel production.</title>
        <authorList>
            <person name="Wohlbach D.J."/>
            <person name="Kuo A."/>
            <person name="Sato T.K."/>
            <person name="Potts K.M."/>
            <person name="Salamov A.A."/>
            <person name="LaButti K.M."/>
            <person name="Sun H."/>
            <person name="Clum A."/>
            <person name="Pangilinan J.L."/>
            <person name="Lindquist E.A."/>
            <person name="Lucas S."/>
            <person name="Lapidus A."/>
            <person name="Jin M."/>
            <person name="Gunawan C."/>
            <person name="Balan V."/>
            <person name="Dale B.E."/>
            <person name="Jeffries T.W."/>
            <person name="Zinkel R."/>
            <person name="Barry K.W."/>
            <person name="Grigoriev I.V."/>
            <person name="Gasch A.P."/>
        </authorList>
    </citation>
    <scope>NUCLEOTIDE SEQUENCE [LARGE SCALE GENOMIC DNA]</scope>
    <source>
        <strain evidence="3">ATCC 10573 / BCRC 21748 / CBS 615 / JCM 9827 / NBRC 10315 / NRRL Y-1498 / VKM Y-70</strain>
    </source>
</reference>
<dbReference type="Proteomes" id="UP000000707">
    <property type="component" value="Unassembled WGS sequence"/>
</dbReference>
<dbReference type="EMBL" id="GL996515">
    <property type="protein sequence ID" value="EGV64476.1"/>
    <property type="molecule type" value="Genomic_DNA"/>
</dbReference>
<evidence type="ECO:0000313" key="2">
    <source>
        <dbReference type="EMBL" id="EGV64476.1"/>
    </source>
</evidence>
<evidence type="ECO:0000313" key="3">
    <source>
        <dbReference type="Proteomes" id="UP000000707"/>
    </source>
</evidence>